<keyword evidence="2" id="KW-0813">Transport</keyword>
<dbReference type="AlphaFoldDB" id="A0A8H7Q452"/>
<feature type="transmembrane region" description="Helical" evidence="7">
    <location>
        <begin position="294"/>
        <end position="312"/>
    </location>
</feature>
<dbReference type="Gene3D" id="1.20.1250.20">
    <property type="entry name" value="MFS general substrate transporter like domains"/>
    <property type="match status" value="2"/>
</dbReference>
<dbReference type="InterPro" id="IPR011701">
    <property type="entry name" value="MFS"/>
</dbReference>
<evidence type="ECO:0000256" key="4">
    <source>
        <dbReference type="ARBA" id="ARBA00022989"/>
    </source>
</evidence>
<keyword evidence="9" id="KW-1185">Reference proteome</keyword>
<evidence type="ECO:0000256" key="5">
    <source>
        <dbReference type="ARBA" id="ARBA00023136"/>
    </source>
</evidence>
<comment type="subcellular location">
    <subcellularLocation>
        <location evidence="1">Membrane</location>
        <topology evidence="1">Multi-pass membrane protein</topology>
    </subcellularLocation>
</comment>
<evidence type="ECO:0000256" key="7">
    <source>
        <dbReference type="SAM" id="Phobius"/>
    </source>
</evidence>
<keyword evidence="3 7" id="KW-0812">Transmembrane</keyword>
<evidence type="ECO:0008006" key="10">
    <source>
        <dbReference type="Google" id="ProtNLM"/>
    </source>
</evidence>
<dbReference type="Pfam" id="PF07690">
    <property type="entry name" value="MFS_1"/>
    <property type="match status" value="1"/>
</dbReference>
<reference evidence="8" key="1">
    <citation type="submission" date="2020-12" db="EMBL/GenBank/DDBJ databases">
        <title>Metabolic potential, ecology and presence of endohyphal bacteria is reflected in genomic diversity of Mucoromycotina.</title>
        <authorList>
            <person name="Muszewska A."/>
            <person name="Okrasinska A."/>
            <person name="Steczkiewicz K."/>
            <person name="Drgas O."/>
            <person name="Orlowska M."/>
            <person name="Perlinska-Lenart U."/>
            <person name="Aleksandrzak-Piekarczyk T."/>
            <person name="Szatraj K."/>
            <person name="Zielenkiewicz U."/>
            <person name="Pilsyk S."/>
            <person name="Malc E."/>
            <person name="Mieczkowski P."/>
            <person name="Kruszewska J.S."/>
            <person name="Biernat P."/>
            <person name="Pawlowska J."/>
        </authorList>
    </citation>
    <scope>NUCLEOTIDE SEQUENCE</scope>
    <source>
        <strain evidence="8">WA0000067209</strain>
    </source>
</reference>
<feature type="transmembrane region" description="Helical" evidence="7">
    <location>
        <begin position="412"/>
        <end position="433"/>
    </location>
</feature>
<evidence type="ECO:0000256" key="6">
    <source>
        <dbReference type="SAM" id="MobiDB-lite"/>
    </source>
</evidence>
<evidence type="ECO:0000256" key="2">
    <source>
        <dbReference type="ARBA" id="ARBA00022448"/>
    </source>
</evidence>
<dbReference type="SUPFAM" id="SSF103473">
    <property type="entry name" value="MFS general substrate transporter"/>
    <property type="match status" value="1"/>
</dbReference>
<gene>
    <name evidence="8" type="ORF">INT43_000627</name>
</gene>
<organism evidence="8 9">
    <name type="scientific">Mortierella isabellina</name>
    <name type="common">Filamentous fungus</name>
    <name type="synonym">Umbelopsis isabellina</name>
    <dbReference type="NCBI Taxonomy" id="91625"/>
    <lineage>
        <taxon>Eukaryota</taxon>
        <taxon>Fungi</taxon>
        <taxon>Fungi incertae sedis</taxon>
        <taxon>Mucoromycota</taxon>
        <taxon>Mucoromycotina</taxon>
        <taxon>Umbelopsidomycetes</taxon>
        <taxon>Umbelopsidales</taxon>
        <taxon>Umbelopsidaceae</taxon>
        <taxon>Umbelopsis</taxon>
    </lineage>
</organism>
<feature type="transmembrane region" description="Helical" evidence="7">
    <location>
        <begin position="258"/>
        <end position="282"/>
    </location>
</feature>
<dbReference type="PANTHER" id="PTHR43791">
    <property type="entry name" value="PERMEASE-RELATED"/>
    <property type="match status" value="1"/>
</dbReference>
<accession>A0A8H7Q452</accession>
<dbReference type="Proteomes" id="UP000654370">
    <property type="component" value="Unassembled WGS sequence"/>
</dbReference>
<evidence type="ECO:0000313" key="9">
    <source>
        <dbReference type="Proteomes" id="UP000654370"/>
    </source>
</evidence>
<evidence type="ECO:0000313" key="8">
    <source>
        <dbReference type="EMBL" id="KAG2184714.1"/>
    </source>
</evidence>
<keyword evidence="4 7" id="KW-1133">Transmembrane helix</keyword>
<feature type="region of interest" description="Disordered" evidence="6">
    <location>
        <begin position="482"/>
        <end position="502"/>
    </location>
</feature>
<evidence type="ECO:0000256" key="3">
    <source>
        <dbReference type="ARBA" id="ARBA00022692"/>
    </source>
</evidence>
<evidence type="ECO:0000256" key="1">
    <source>
        <dbReference type="ARBA" id="ARBA00004141"/>
    </source>
</evidence>
<feature type="transmembrane region" description="Helical" evidence="7">
    <location>
        <begin position="382"/>
        <end position="406"/>
    </location>
</feature>
<dbReference type="GO" id="GO:0022857">
    <property type="term" value="F:transmembrane transporter activity"/>
    <property type="evidence" value="ECO:0007669"/>
    <property type="project" value="InterPro"/>
</dbReference>
<comment type="caution">
    <text evidence="8">The sequence shown here is derived from an EMBL/GenBank/DDBJ whole genome shotgun (WGS) entry which is preliminary data.</text>
</comment>
<proteinExistence type="predicted"/>
<protein>
    <recommendedName>
        <fullName evidence="10">Major facilitator superfamily (MFS) profile domain-containing protein</fullName>
    </recommendedName>
</protein>
<keyword evidence="5 7" id="KW-0472">Membrane</keyword>
<feature type="transmembrane region" description="Helical" evidence="7">
    <location>
        <begin position="153"/>
        <end position="173"/>
    </location>
</feature>
<name>A0A8H7Q452_MORIS</name>
<dbReference type="GO" id="GO:0016020">
    <property type="term" value="C:membrane"/>
    <property type="evidence" value="ECO:0007669"/>
    <property type="project" value="UniProtKB-SubCell"/>
</dbReference>
<dbReference type="OrthoDB" id="3639251at2759"/>
<dbReference type="InterPro" id="IPR036259">
    <property type="entry name" value="MFS_trans_sf"/>
</dbReference>
<feature type="transmembrane region" description="Helical" evidence="7">
    <location>
        <begin position="324"/>
        <end position="342"/>
    </location>
</feature>
<feature type="transmembrane region" description="Helical" evidence="7">
    <location>
        <begin position="185"/>
        <end position="205"/>
    </location>
</feature>
<dbReference type="EMBL" id="JAEPQZ010000002">
    <property type="protein sequence ID" value="KAG2184714.1"/>
    <property type="molecule type" value="Genomic_DNA"/>
</dbReference>
<sequence length="502" mass="55674">MSSNYELLYEEGVEDTKDAERALVRRLDRRLLAFAMLGNVIKVLDNTNLANAYISGLEEGLGLQLDGNCFQLWISANADAFEYDIITYAAICVPADLGSDMVPINQDFGRKCIYDWKLETCGAMINPIKSFVRGTIFLLGSWYTREELGARNALFAMCGTVGTMASGLLQAALLETMDGALGISGWRWTFIIDASFTAVLAYFGFKYLPDYPGSGTSWLSEEEHKVALRRLAREGKGTTKGSFFSKETMTGLFGTWPLYIFVIAWVSLHISMGSTAVLGIVARKSGYDAVTSNLFTTPSTLLNIITVVANGFLSDRLRTRKWCIVYPALLGVVGYCMLSAFVQPFGLLWVGFVLIHAGLGCTNSIVMTWLNEIVVENQDIRAMTIAIMNTLSQLSQMVTNLVLWPVTDAPKYHVGFTACIFFVIIYIIAVLWIGHLQQTTRPIYNNNPIVVETMTDEIYMEDVTKATLLSDTEENLTVRDASLDRSPSSSITHLEISKTKED</sequence>
<dbReference type="PANTHER" id="PTHR43791:SF36">
    <property type="entry name" value="TRANSPORTER, PUTATIVE (AFU_ORTHOLOGUE AFUA_6G08340)-RELATED"/>
    <property type="match status" value="1"/>
</dbReference>
<feature type="transmembrane region" description="Helical" evidence="7">
    <location>
        <begin position="348"/>
        <end position="370"/>
    </location>
</feature>